<dbReference type="GO" id="GO:0055085">
    <property type="term" value="P:transmembrane transport"/>
    <property type="evidence" value="ECO:0007669"/>
    <property type="project" value="InterPro"/>
</dbReference>
<feature type="transmembrane region" description="Helical" evidence="7">
    <location>
        <begin position="123"/>
        <end position="150"/>
    </location>
</feature>
<evidence type="ECO:0000256" key="5">
    <source>
        <dbReference type="ARBA" id="ARBA00022989"/>
    </source>
</evidence>
<name>A0A9D2D0L8_9FIRM</name>
<dbReference type="PANTHER" id="PTHR43652">
    <property type="entry name" value="BASIC AMINO ACID ANTIPORTER YFCC-RELATED"/>
    <property type="match status" value="1"/>
</dbReference>
<comment type="caution">
    <text evidence="9">The sequence shown here is derived from an EMBL/GenBank/DDBJ whole genome shotgun (WGS) entry which is preliminary data.</text>
</comment>
<keyword evidence="3 7" id="KW-0812">Transmembrane</keyword>
<evidence type="ECO:0000256" key="1">
    <source>
        <dbReference type="ARBA" id="ARBA00004141"/>
    </source>
</evidence>
<feature type="transmembrane region" description="Helical" evidence="7">
    <location>
        <begin position="330"/>
        <end position="348"/>
    </location>
</feature>
<dbReference type="GO" id="GO:0005886">
    <property type="term" value="C:plasma membrane"/>
    <property type="evidence" value="ECO:0007669"/>
    <property type="project" value="TreeGrafter"/>
</dbReference>
<reference evidence="9" key="2">
    <citation type="submission" date="2021-04" db="EMBL/GenBank/DDBJ databases">
        <authorList>
            <person name="Gilroy R."/>
        </authorList>
    </citation>
    <scope>NUCLEOTIDE SEQUENCE</scope>
    <source>
        <strain evidence="9">CHK192-9172</strain>
    </source>
</reference>
<evidence type="ECO:0000256" key="7">
    <source>
        <dbReference type="SAM" id="Phobius"/>
    </source>
</evidence>
<keyword evidence="5 7" id="KW-1133">Transmembrane helix</keyword>
<dbReference type="PANTHER" id="PTHR43652:SF2">
    <property type="entry name" value="BASIC AMINO ACID ANTIPORTER YFCC-RELATED"/>
    <property type="match status" value="1"/>
</dbReference>
<feature type="transmembrane region" description="Helical" evidence="7">
    <location>
        <begin position="77"/>
        <end position="99"/>
    </location>
</feature>
<dbReference type="InterPro" id="IPR051679">
    <property type="entry name" value="DASS-Related_Transporters"/>
</dbReference>
<evidence type="ECO:0000313" key="10">
    <source>
        <dbReference type="Proteomes" id="UP000824024"/>
    </source>
</evidence>
<evidence type="ECO:0000256" key="4">
    <source>
        <dbReference type="ARBA" id="ARBA00022737"/>
    </source>
</evidence>
<dbReference type="EMBL" id="DXCH01000009">
    <property type="protein sequence ID" value="HIZ06382.1"/>
    <property type="molecule type" value="Genomic_DNA"/>
</dbReference>
<dbReference type="AlphaFoldDB" id="A0A9D2D0L8"/>
<evidence type="ECO:0000256" key="3">
    <source>
        <dbReference type="ARBA" id="ARBA00022692"/>
    </source>
</evidence>
<feature type="transmembrane region" description="Helical" evidence="7">
    <location>
        <begin position="38"/>
        <end position="65"/>
    </location>
</feature>
<reference evidence="9" key="1">
    <citation type="journal article" date="2021" name="PeerJ">
        <title>Extensive microbial diversity within the chicken gut microbiome revealed by metagenomics and culture.</title>
        <authorList>
            <person name="Gilroy R."/>
            <person name="Ravi A."/>
            <person name="Getino M."/>
            <person name="Pursley I."/>
            <person name="Horton D.L."/>
            <person name="Alikhan N.F."/>
            <person name="Baker D."/>
            <person name="Gharbi K."/>
            <person name="Hall N."/>
            <person name="Watson M."/>
            <person name="Adriaenssens E.M."/>
            <person name="Foster-Nyarko E."/>
            <person name="Jarju S."/>
            <person name="Secka A."/>
            <person name="Antonio M."/>
            <person name="Oren A."/>
            <person name="Chaudhuri R.R."/>
            <person name="La Ragione R."/>
            <person name="Hildebrand F."/>
            <person name="Pallen M.J."/>
        </authorList>
    </citation>
    <scope>NUCLEOTIDE SEQUENCE</scope>
    <source>
        <strain evidence="9">CHK192-9172</strain>
    </source>
</reference>
<feature type="transmembrane region" description="Helical" evidence="7">
    <location>
        <begin position="290"/>
        <end position="310"/>
    </location>
</feature>
<evidence type="ECO:0000313" key="9">
    <source>
        <dbReference type="EMBL" id="HIZ06382.1"/>
    </source>
</evidence>
<gene>
    <name evidence="9" type="ORF">IAA08_00425</name>
</gene>
<accession>A0A9D2D0L8</accession>
<proteinExistence type="predicted"/>
<keyword evidence="6 7" id="KW-0472">Membrane</keyword>
<evidence type="ECO:0000259" key="8">
    <source>
        <dbReference type="Pfam" id="PF03600"/>
    </source>
</evidence>
<feature type="domain" description="Citrate transporter-like" evidence="8">
    <location>
        <begin position="43"/>
        <end position="409"/>
    </location>
</feature>
<protein>
    <recommendedName>
        <fullName evidence="8">Citrate transporter-like domain-containing protein</fullName>
    </recommendedName>
</protein>
<dbReference type="Proteomes" id="UP000824024">
    <property type="component" value="Unassembled WGS sequence"/>
</dbReference>
<keyword evidence="2" id="KW-0813">Transport</keyword>
<feature type="transmembrane region" description="Helical" evidence="7">
    <location>
        <begin position="7"/>
        <end position="26"/>
    </location>
</feature>
<evidence type="ECO:0000256" key="6">
    <source>
        <dbReference type="ARBA" id="ARBA00023136"/>
    </source>
</evidence>
<sequence length="480" mass="51784">MHKNNVKFLIHLIVMVVIYLIISNIPPADPLTHQGMQVIGLIVAFVYGRIAIDAVVPSLIVLFLYATTGLNTVQGTFSAAGGHSAVMMVLALMMLGAVMNHTGLAEALAKRIVNTRLASGRPWVLTLCILLAAAIPSMFLTAIPVLIIVWGIAKEIFHLVGYEKGEKWPALIMSGITGAATLAVSAMPFSMGVATDFSIFANLYGEGTVIPSLPFIATSLILCALLLVFMLLIMRFIFRPNVEKLKAYQAQTNVEPFTRDQKRALVLLVVFVVIVLLPDMLPAASPLKPIMAQFGTMGGGFLIVLIALLIRNKDGSPFITIRDIGKGVMWDLLIMIWALMVVCGSLTNPELGASTFFANLLTPIVEKTGTFGSYAILQGVSLFGTNLMDNAVVGMTMASIISMAGTKLGISAVAVFCFIMHSAEYGVLLPSSSPLSAMTYQQTESKWITKKDIFVTGLFWMIAVYIIVAIIGFPLLQFLS</sequence>
<comment type="subcellular location">
    <subcellularLocation>
        <location evidence="1">Membrane</location>
        <topology evidence="1">Multi-pass membrane protein</topology>
    </subcellularLocation>
</comment>
<dbReference type="Pfam" id="PF03600">
    <property type="entry name" value="CitMHS"/>
    <property type="match status" value="1"/>
</dbReference>
<dbReference type="InterPro" id="IPR004680">
    <property type="entry name" value="Cit_transptr-like_dom"/>
</dbReference>
<feature type="transmembrane region" description="Helical" evidence="7">
    <location>
        <begin position="213"/>
        <end position="238"/>
    </location>
</feature>
<evidence type="ECO:0000256" key="2">
    <source>
        <dbReference type="ARBA" id="ARBA00022448"/>
    </source>
</evidence>
<feature type="transmembrane region" description="Helical" evidence="7">
    <location>
        <begin position="171"/>
        <end position="193"/>
    </location>
</feature>
<keyword evidence="4" id="KW-0677">Repeat</keyword>
<feature type="transmembrane region" description="Helical" evidence="7">
    <location>
        <begin position="453"/>
        <end position="476"/>
    </location>
</feature>
<organism evidence="9 10">
    <name type="scientific">Candidatus Eubacterium avistercoris</name>
    <dbReference type="NCBI Taxonomy" id="2838567"/>
    <lineage>
        <taxon>Bacteria</taxon>
        <taxon>Bacillati</taxon>
        <taxon>Bacillota</taxon>
        <taxon>Clostridia</taxon>
        <taxon>Eubacteriales</taxon>
        <taxon>Eubacteriaceae</taxon>
        <taxon>Eubacterium</taxon>
    </lineage>
</organism>
<feature type="transmembrane region" description="Helical" evidence="7">
    <location>
        <begin position="264"/>
        <end position="284"/>
    </location>
</feature>
<feature type="transmembrane region" description="Helical" evidence="7">
    <location>
        <begin position="400"/>
        <end position="423"/>
    </location>
</feature>